<accession>A0A0B1SK61</accession>
<protein>
    <recommendedName>
        <fullName evidence="3">Anaphase-promoting complex subunit 4 WD40 domain-containing protein</fullName>
    </recommendedName>
</protein>
<keyword evidence="2" id="KW-1185">Reference proteome</keyword>
<dbReference type="SUPFAM" id="SSF50978">
    <property type="entry name" value="WD40 repeat-like"/>
    <property type="match status" value="1"/>
</dbReference>
<dbReference type="Gene3D" id="2.130.10.10">
    <property type="entry name" value="YVTN repeat-like/Quinoprotein amine dehydrogenase"/>
    <property type="match status" value="1"/>
</dbReference>
<dbReference type="AlphaFoldDB" id="A0A0B1SK61"/>
<name>A0A0B1SK61_OESDE</name>
<evidence type="ECO:0000313" key="1">
    <source>
        <dbReference type="EMBL" id="KHJ83917.1"/>
    </source>
</evidence>
<organism evidence="1 2">
    <name type="scientific">Oesophagostomum dentatum</name>
    <name type="common">Nodular worm</name>
    <dbReference type="NCBI Taxonomy" id="61180"/>
    <lineage>
        <taxon>Eukaryota</taxon>
        <taxon>Metazoa</taxon>
        <taxon>Ecdysozoa</taxon>
        <taxon>Nematoda</taxon>
        <taxon>Chromadorea</taxon>
        <taxon>Rhabditida</taxon>
        <taxon>Rhabditina</taxon>
        <taxon>Rhabditomorpha</taxon>
        <taxon>Strongyloidea</taxon>
        <taxon>Strongylidae</taxon>
        <taxon>Oesophagostomum</taxon>
    </lineage>
</organism>
<reference evidence="1 2" key="1">
    <citation type="submission" date="2014-03" db="EMBL/GenBank/DDBJ databases">
        <title>Draft genome of the hookworm Oesophagostomum dentatum.</title>
        <authorList>
            <person name="Mitreva M."/>
        </authorList>
    </citation>
    <scope>NUCLEOTIDE SEQUENCE [LARGE SCALE GENOMIC DNA]</scope>
    <source>
        <strain evidence="1 2">OD-Hann</strain>
    </source>
</reference>
<dbReference type="InterPro" id="IPR015943">
    <property type="entry name" value="WD40/YVTN_repeat-like_dom_sf"/>
</dbReference>
<evidence type="ECO:0000313" key="2">
    <source>
        <dbReference type="Proteomes" id="UP000053660"/>
    </source>
</evidence>
<sequence>MEEVFDCPPSCFTVGDNSNIAIGFMDGIVQMANYDKAKKRLQTHWKFQTKAGVRGMVFNQDHSELFAVTSNKGISCFDVETGKR</sequence>
<dbReference type="OrthoDB" id="5994at2759"/>
<dbReference type="Proteomes" id="UP000053660">
    <property type="component" value="Unassembled WGS sequence"/>
</dbReference>
<dbReference type="EMBL" id="KN571108">
    <property type="protein sequence ID" value="KHJ83917.1"/>
    <property type="molecule type" value="Genomic_DNA"/>
</dbReference>
<evidence type="ECO:0008006" key="3">
    <source>
        <dbReference type="Google" id="ProtNLM"/>
    </source>
</evidence>
<gene>
    <name evidence="1" type="ORF">OESDEN_16376</name>
</gene>
<proteinExistence type="predicted"/>
<dbReference type="InterPro" id="IPR036322">
    <property type="entry name" value="WD40_repeat_dom_sf"/>
</dbReference>